<dbReference type="EC" id="5.3.1.16" evidence="5 12"/>
<feature type="active site" description="Proton acceptor" evidence="12">
    <location>
        <position position="8"/>
    </location>
</feature>
<evidence type="ECO:0000256" key="4">
    <source>
        <dbReference type="ARBA" id="ARBA00009667"/>
    </source>
</evidence>
<reference evidence="15" key="2">
    <citation type="journal article" date="2021" name="PeerJ">
        <title>Extensive microbial diversity within the chicken gut microbiome revealed by metagenomics and culture.</title>
        <authorList>
            <person name="Gilroy R."/>
            <person name="Ravi A."/>
            <person name="Getino M."/>
            <person name="Pursley I."/>
            <person name="Horton D.L."/>
            <person name="Alikhan N.F."/>
            <person name="Baker D."/>
            <person name="Gharbi K."/>
            <person name="Hall N."/>
            <person name="Watson M."/>
            <person name="Adriaenssens E.M."/>
            <person name="Foster-Nyarko E."/>
            <person name="Jarju S."/>
            <person name="Secka A."/>
            <person name="Antonio M."/>
            <person name="Oren A."/>
            <person name="Chaudhuri R.R."/>
            <person name="La Ragione R."/>
            <person name="Hildebrand F."/>
            <person name="Pallen M.J."/>
        </authorList>
    </citation>
    <scope>NUCLEOTIDE SEQUENCE</scope>
    <source>
        <strain evidence="15">CHK199-13235</strain>
    </source>
</reference>
<evidence type="ECO:0000256" key="5">
    <source>
        <dbReference type="ARBA" id="ARBA00012550"/>
    </source>
</evidence>
<feature type="active site" description="Proton donor" evidence="12">
    <location>
        <position position="129"/>
    </location>
</feature>
<reference evidence="15" key="1">
    <citation type="submission" date="2020-10" db="EMBL/GenBank/DDBJ databases">
        <authorList>
            <person name="Gilroy R."/>
        </authorList>
    </citation>
    <scope>NUCLEOTIDE SEQUENCE</scope>
    <source>
        <strain evidence="15">CHK199-13235</strain>
    </source>
</reference>
<dbReference type="InterPro" id="IPR011060">
    <property type="entry name" value="RibuloseP-bd_barrel"/>
</dbReference>
<evidence type="ECO:0000256" key="3">
    <source>
        <dbReference type="ARBA" id="ARBA00005133"/>
    </source>
</evidence>
<dbReference type="InterPro" id="IPR006063">
    <property type="entry name" value="HisA_bact_arch"/>
</dbReference>
<comment type="caution">
    <text evidence="15">The sequence shown here is derived from an EMBL/GenBank/DDBJ whole genome shotgun (WGS) entry which is preliminary data.</text>
</comment>
<dbReference type="PANTHER" id="PTHR43090">
    <property type="entry name" value="1-(5-PHOSPHORIBOSYL)-5-[(5-PHOSPHORIBOSYLAMINO)METHYLIDENEAMINO] IMIDAZOLE-4-CARBOXAMIDE ISOMERASE"/>
    <property type="match status" value="1"/>
</dbReference>
<comment type="subcellular location">
    <subcellularLocation>
        <location evidence="2 12 14">Cytoplasm</location>
    </subcellularLocation>
</comment>
<comment type="catalytic activity">
    <reaction evidence="1 12 14">
        <text>1-(5-phospho-beta-D-ribosyl)-5-[(5-phospho-beta-D-ribosylamino)methylideneamino]imidazole-4-carboxamide = 5-[(5-phospho-1-deoxy-D-ribulos-1-ylimino)methylamino]-1-(5-phospho-beta-D-ribosyl)imidazole-4-carboxamide</text>
        <dbReference type="Rhea" id="RHEA:15469"/>
        <dbReference type="ChEBI" id="CHEBI:58435"/>
        <dbReference type="ChEBI" id="CHEBI:58525"/>
        <dbReference type="EC" id="5.3.1.16"/>
    </reaction>
</comment>
<evidence type="ECO:0000256" key="1">
    <source>
        <dbReference type="ARBA" id="ARBA00000901"/>
    </source>
</evidence>
<dbReference type="SUPFAM" id="SSF51366">
    <property type="entry name" value="Ribulose-phoshate binding barrel"/>
    <property type="match status" value="1"/>
</dbReference>
<dbReference type="InterPro" id="IPR013785">
    <property type="entry name" value="Aldolase_TIM"/>
</dbReference>
<evidence type="ECO:0000313" key="15">
    <source>
        <dbReference type="EMBL" id="HIS76203.1"/>
    </source>
</evidence>
<dbReference type="InterPro" id="IPR023016">
    <property type="entry name" value="HisA/PriA"/>
</dbReference>
<dbReference type="GO" id="GO:0000162">
    <property type="term" value="P:L-tryptophan biosynthetic process"/>
    <property type="evidence" value="ECO:0007669"/>
    <property type="project" value="TreeGrafter"/>
</dbReference>
<keyword evidence="7 12" id="KW-0963">Cytoplasm</keyword>
<evidence type="ECO:0000256" key="10">
    <source>
        <dbReference type="ARBA" id="ARBA00023235"/>
    </source>
</evidence>
<comment type="pathway">
    <text evidence="3 12 14">Amino-acid biosynthesis; L-histidine biosynthesis; L-histidine from 5-phospho-alpha-D-ribose 1-diphosphate: step 4/9.</text>
</comment>
<dbReference type="GO" id="GO:0003949">
    <property type="term" value="F:1-(5-phosphoribosyl)-5-[(5-phosphoribosylamino)methylideneamino]imidazole-4-carboxamide isomerase activity"/>
    <property type="evidence" value="ECO:0007669"/>
    <property type="project" value="UniProtKB-UniRule"/>
</dbReference>
<evidence type="ECO:0000256" key="14">
    <source>
        <dbReference type="RuleBase" id="RU003658"/>
    </source>
</evidence>
<keyword evidence="8 12" id="KW-0028">Amino-acid biosynthesis</keyword>
<evidence type="ECO:0000256" key="7">
    <source>
        <dbReference type="ARBA" id="ARBA00022490"/>
    </source>
</evidence>
<dbReference type="GO" id="GO:0005737">
    <property type="term" value="C:cytoplasm"/>
    <property type="evidence" value="ECO:0007669"/>
    <property type="project" value="UniProtKB-SubCell"/>
</dbReference>
<comment type="similarity">
    <text evidence="4 12 13">Belongs to the HisA/HisF family.</text>
</comment>
<proteinExistence type="inferred from homology"/>
<dbReference type="InterPro" id="IPR044524">
    <property type="entry name" value="Isoase_HisA-like"/>
</dbReference>
<evidence type="ECO:0000256" key="13">
    <source>
        <dbReference type="RuleBase" id="RU003657"/>
    </source>
</evidence>
<dbReference type="CDD" id="cd04732">
    <property type="entry name" value="HisA"/>
    <property type="match status" value="1"/>
</dbReference>
<evidence type="ECO:0000256" key="6">
    <source>
        <dbReference type="ARBA" id="ARBA00018464"/>
    </source>
</evidence>
<evidence type="ECO:0000313" key="16">
    <source>
        <dbReference type="Proteomes" id="UP000824002"/>
    </source>
</evidence>
<keyword evidence="9 12" id="KW-0368">Histidine biosynthesis</keyword>
<dbReference type="Gene3D" id="3.20.20.70">
    <property type="entry name" value="Aldolase class I"/>
    <property type="match status" value="1"/>
</dbReference>
<dbReference type="InterPro" id="IPR006062">
    <property type="entry name" value="His_biosynth"/>
</dbReference>
<sequence>MIILPAIDIKDGNCVRLYKGEFSTVHKVAENPLETARKFEADGAEWLHMVDLDGAKDAKPQNAEIFCQIARETSLKVEVGGGIRSLETVEAYLSRGISRVILGSAAVRNPELVKTAVKEYGHQIAVGIDAKNGMAAVEGWLDTSTAHYLDLAKAMEKIGVSTIIYTDISKDGTLSGPNLQELDAINRAVSCSIVASGGISNLDDIIALRKLGLYGAICGKSLYQGTLDLKEAIREAGEVQSC</sequence>
<dbReference type="NCBIfam" id="TIGR00007">
    <property type="entry name" value="1-(5-phosphoribosyl)-5-[(5-phosphoribosylamino)methylideneamino]imidazole-4-carboxamide isomerase"/>
    <property type="match status" value="1"/>
</dbReference>
<dbReference type="FunFam" id="3.20.20.70:FF:000009">
    <property type="entry name" value="1-(5-phosphoribosyl)-5-[(5-phosphoribosylamino)methylideneamino] imidazole-4-carboxamide isomerase"/>
    <property type="match status" value="1"/>
</dbReference>
<gene>
    <name evidence="12 15" type="primary">hisA</name>
    <name evidence="15" type="ORF">IAB51_05255</name>
</gene>
<keyword evidence="10 12" id="KW-0413">Isomerase</keyword>
<evidence type="ECO:0000256" key="11">
    <source>
        <dbReference type="ARBA" id="ARBA00030547"/>
    </source>
</evidence>
<dbReference type="AlphaFoldDB" id="A0A9D1FMK2"/>
<organism evidence="15 16">
    <name type="scientific">Candidatus Merdivicinus excrementipullorum</name>
    <dbReference type="NCBI Taxonomy" id="2840867"/>
    <lineage>
        <taxon>Bacteria</taxon>
        <taxon>Bacillati</taxon>
        <taxon>Bacillota</taxon>
        <taxon>Clostridia</taxon>
        <taxon>Eubacteriales</taxon>
        <taxon>Oscillospiraceae</taxon>
        <taxon>Oscillospiraceae incertae sedis</taxon>
        <taxon>Candidatus Merdivicinus</taxon>
    </lineage>
</organism>
<name>A0A9D1FMK2_9FIRM</name>
<evidence type="ECO:0000256" key="9">
    <source>
        <dbReference type="ARBA" id="ARBA00023102"/>
    </source>
</evidence>
<dbReference type="GO" id="GO:0000105">
    <property type="term" value="P:L-histidine biosynthetic process"/>
    <property type="evidence" value="ECO:0007669"/>
    <property type="project" value="UniProtKB-UniRule"/>
</dbReference>
<dbReference type="EMBL" id="DVJP01000036">
    <property type="protein sequence ID" value="HIS76203.1"/>
    <property type="molecule type" value="Genomic_DNA"/>
</dbReference>
<evidence type="ECO:0000256" key="8">
    <source>
        <dbReference type="ARBA" id="ARBA00022605"/>
    </source>
</evidence>
<accession>A0A9D1FMK2</accession>
<dbReference type="Pfam" id="PF00977">
    <property type="entry name" value="His_biosynth"/>
    <property type="match status" value="1"/>
</dbReference>
<dbReference type="HAMAP" id="MF_01014">
    <property type="entry name" value="HisA"/>
    <property type="match status" value="1"/>
</dbReference>
<evidence type="ECO:0000256" key="2">
    <source>
        <dbReference type="ARBA" id="ARBA00004496"/>
    </source>
</evidence>
<protein>
    <recommendedName>
        <fullName evidence="6 12">1-(5-phosphoribosyl)-5-[(5-phosphoribosylamino)methylideneamino] imidazole-4-carboxamide isomerase</fullName>
        <ecNumber evidence="5 12">5.3.1.16</ecNumber>
    </recommendedName>
    <alternativeName>
        <fullName evidence="11 12">Phosphoribosylformimino-5-aminoimidazole carboxamide ribotide isomerase</fullName>
    </alternativeName>
</protein>
<dbReference type="PANTHER" id="PTHR43090:SF2">
    <property type="entry name" value="1-(5-PHOSPHORIBOSYL)-5-[(5-PHOSPHORIBOSYLAMINO)METHYLIDENEAMINO] IMIDAZOLE-4-CARBOXAMIDE ISOMERASE"/>
    <property type="match status" value="1"/>
</dbReference>
<evidence type="ECO:0000256" key="12">
    <source>
        <dbReference type="HAMAP-Rule" id="MF_01014"/>
    </source>
</evidence>
<dbReference type="Proteomes" id="UP000824002">
    <property type="component" value="Unassembled WGS sequence"/>
</dbReference>